<dbReference type="SUPFAM" id="SSF103039">
    <property type="entry name" value="CheC-like"/>
    <property type="match status" value="1"/>
</dbReference>
<evidence type="ECO:0000259" key="2">
    <source>
        <dbReference type="Pfam" id="PF13690"/>
    </source>
</evidence>
<keyword evidence="4" id="KW-1185">Reference proteome</keyword>
<dbReference type="PANTHER" id="PTHR39452">
    <property type="entry name" value="CHEY-P PHOSPHATASE CHEX"/>
    <property type="match status" value="1"/>
</dbReference>
<dbReference type="PANTHER" id="PTHR39452:SF1">
    <property type="entry name" value="CHEY-P PHOSPHATASE CHEX"/>
    <property type="match status" value="1"/>
</dbReference>
<feature type="domain" description="Chemotaxis phosphatase CheX-like" evidence="2">
    <location>
        <begin position="42"/>
        <end position="139"/>
    </location>
</feature>
<reference evidence="3 4" key="1">
    <citation type="submission" date="2017-02" db="EMBL/GenBank/DDBJ databases">
        <authorList>
            <person name="Peterson S.W."/>
        </authorList>
    </citation>
    <scope>NUCLEOTIDE SEQUENCE [LARGE SCALE GENOMIC DNA]</scope>
    <source>
        <strain evidence="3 4">DSM 16080</strain>
    </source>
</reference>
<evidence type="ECO:0000313" key="4">
    <source>
        <dbReference type="Proteomes" id="UP000190027"/>
    </source>
</evidence>
<organism evidence="3 4">
    <name type="scientific">Paucidesulfovibrio gracilis DSM 16080</name>
    <dbReference type="NCBI Taxonomy" id="1121449"/>
    <lineage>
        <taxon>Bacteria</taxon>
        <taxon>Pseudomonadati</taxon>
        <taxon>Thermodesulfobacteriota</taxon>
        <taxon>Desulfovibrionia</taxon>
        <taxon>Desulfovibrionales</taxon>
        <taxon>Desulfovibrionaceae</taxon>
        <taxon>Paucidesulfovibrio</taxon>
    </lineage>
</organism>
<accession>A0A1T4Y7W3</accession>
<evidence type="ECO:0000256" key="1">
    <source>
        <dbReference type="ARBA" id="ARBA00022500"/>
    </source>
</evidence>
<dbReference type="RefSeq" id="WP_078718385.1">
    <property type="nucleotide sequence ID" value="NZ_FUYC01000033.1"/>
</dbReference>
<dbReference type="OrthoDB" id="9790435at2"/>
<gene>
    <name evidence="3" type="ORF">SAMN02745704_02844</name>
</gene>
<dbReference type="InterPro" id="IPR028976">
    <property type="entry name" value="CheC-like_sf"/>
</dbReference>
<dbReference type="EMBL" id="FUYC01000033">
    <property type="protein sequence ID" value="SKA97375.1"/>
    <property type="molecule type" value="Genomic_DNA"/>
</dbReference>
<sequence>MDVELAKPFIKAAVDVLSTMAMITPEAGRPYVKKNNVAQGDVTGLVGFTGERSGSVSITFDKALAITIVKNMLGEDVQNIIEDVKDAVGELVNMVSGQARAGLSQQGYSFQGSTPTVIMGDGHTISHVSSGPIMAIPFTAASGEFTIEFCIE</sequence>
<evidence type="ECO:0000313" key="3">
    <source>
        <dbReference type="EMBL" id="SKA97375.1"/>
    </source>
</evidence>
<dbReference type="InterPro" id="IPR028051">
    <property type="entry name" value="CheX-like_dom"/>
</dbReference>
<dbReference type="Proteomes" id="UP000190027">
    <property type="component" value="Unassembled WGS sequence"/>
</dbReference>
<proteinExistence type="predicted"/>
<dbReference type="STRING" id="1121449.SAMN02745704_02844"/>
<keyword evidence="1" id="KW-0145">Chemotaxis</keyword>
<dbReference type="InterPro" id="IPR038756">
    <property type="entry name" value="CheX-like"/>
</dbReference>
<dbReference type="Gene3D" id="3.40.1550.10">
    <property type="entry name" value="CheC-like"/>
    <property type="match status" value="1"/>
</dbReference>
<dbReference type="CDD" id="cd17906">
    <property type="entry name" value="CheX"/>
    <property type="match status" value="1"/>
</dbReference>
<dbReference type="AlphaFoldDB" id="A0A1T4Y7W3"/>
<dbReference type="GO" id="GO:0006935">
    <property type="term" value="P:chemotaxis"/>
    <property type="evidence" value="ECO:0007669"/>
    <property type="project" value="UniProtKB-KW"/>
</dbReference>
<name>A0A1T4Y7W3_9BACT</name>
<protein>
    <submittedName>
        <fullName evidence="3">Chemotaxis protein CheX</fullName>
    </submittedName>
</protein>
<dbReference type="Pfam" id="PF13690">
    <property type="entry name" value="CheX"/>
    <property type="match status" value="1"/>
</dbReference>